<keyword evidence="3" id="KW-0813">Transport</keyword>
<gene>
    <name evidence="12" type="ORF">VAMP_31433n60</name>
</gene>
<dbReference type="InterPro" id="IPR048634">
    <property type="entry name" value="SecD_SecF_C"/>
</dbReference>
<accession>A0ABS5QNM4</accession>
<evidence type="ECO:0000256" key="7">
    <source>
        <dbReference type="ARBA" id="ARBA00022989"/>
    </source>
</evidence>
<dbReference type="SUPFAM" id="SSF82866">
    <property type="entry name" value="Multidrug efflux transporter AcrB transmembrane domain"/>
    <property type="match status" value="1"/>
</dbReference>
<keyword evidence="4" id="KW-1003">Cell membrane</keyword>
<keyword evidence="5 10" id="KW-0812">Transmembrane</keyword>
<evidence type="ECO:0000256" key="5">
    <source>
        <dbReference type="ARBA" id="ARBA00022692"/>
    </source>
</evidence>
<dbReference type="PANTHER" id="PTHR30081">
    <property type="entry name" value="PROTEIN-EXPORT MEMBRANE PROTEIN SEC"/>
    <property type="match status" value="1"/>
</dbReference>
<name>A0ABS5QNM4_9BACT</name>
<dbReference type="Gene3D" id="1.20.1640.10">
    <property type="entry name" value="Multidrug efflux transporter AcrB transmembrane domain"/>
    <property type="match status" value="1"/>
</dbReference>
<keyword evidence="6" id="KW-0653">Protein transport</keyword>
<feature type="transmembrane region" description="Helical" evidence="10">
    <location>
        <begin position="138"/>
        <end position="158"/>
    </location>
</feature>
<dbReference type="PANTHER" id="PTHR30081:SF8">
    <property type="entry name" value="PROTEIN TRANSLOCASE SUBUNIT SECF"/>
    <property type="match status" value="1"/>
</dbReference>
<sequence>MDIKFSVIKNAMFWIVSGVVLMLISLILFFSNLRLSIQFTGGMELILDVESQNLEGVDEGISKLLVDNGFDSPGVYIGEKKGYPSLILELDISDDKSVDLLSSLTKDYLIDNGHISSGDDILENAIIGPSIGDWMKKAAITAILFGLLFIGIYMLFAFSGIREYLSPGLLALVTMFTLLFDVLIPAGAYGIFMFLNSAIQVDLIFIVSILTIMGYSINDTIIIFDRIRENISYTKEKKLEKDNGQTVKINKSEIKDNNIDYVEIFDKSIWQTMRRSLATSFSTLLVLISMFIFGGGVIQLFSFTLMIGVIAGTFSSIFFATSLTYIFGVKNSK</sequence>
<dbReference type="RefSeq" id="WP_213349937.1">
    <property type="nucleotide sequence ID" value="NZ_JAEDAM010000101.1"/>
</dbReference>
<feature type="transmembrane region" description="Helical" evidence="10">
    <location>
        <begin position="12"/>
        <end position="33"/>
    </location>
</feature>
<dbReference type="InterPro" id="IPR005665">
    <property type="entry name" value="SecF_bac"/>
</dbReference>
<protein>
    <recommendedName>
        <fullName evidence="2">Protein translocase subunit SecF</fullName>
    </recommendedName>
</protein>
<evidence type="ECO:0000259" key="11">
    <source>
        <dbReference type="Pfam" id="PF02355"/>
    </source>
</evidence>
<evidence type="ECO:0000256" key="4">
    <source>
        <dbReference type="ARBA" id="ARBA00022475"/>
    </source>
</evidence>
<dbReference type="Proteomes" id="UP000680365">
    <property type="component" value="Unassembled WGS sequence"/>
</dbReference>
<comment type="subcellular location">
    <subcellularLocation>
        <location evidence="1">Cell membrane</location>
        <topology evidence="1">Multi-pass membrane protein</topology>
    </subcellularLocation>
</comment>
<feature type="transmembrane region" description="Helical" evidence="10">
    <location>
        <begin position="170"/>
        <end position="192"/>
    </location>
</feature>
<evidence type="ECO:0000256" key="6">
    <source>
        <dbReference type="ARBA" id="ARBA00022927"/>
    </source>
</evidence>
<dbReference type="InterPro" id="IPR022813">
    <property type="entry name" value="SecD/SecF_arch_bac"/>
</dbReference>
<evidence type="ECO:0000256" key="1">
    <source>
        <dbReference type="ARBA" id="ARBA00004651"/>
    </source>
</evidence>
<dbReference type="Pfam" id="PF02355">
    <property type="entry name" value="SecD_SecF_C"/>
    <property type="match status" value="1"/>
</dbReference>
<dbReference type="InterPro" id="IPR022645">
    <property type="entry name" value="SecD/SecF_bac"/>
</dbReference>
<feature type="transmembrane region" description="Helical" evidence="10">
    <location>
        <begin position="198"/>
        <end position="218"/>
    </location>
</feature>
<proteinExistence type="predicted"/>
<feature type="transmembrane region" description="Helical" evidence="10">
    <location>
        <begin position="277"/>
        <end position="298"/>
    </location>
</feature>
<dbReference type="EMBL" id="JAEDAM010000101">
    <property type="protein sequence ID" value="MBS8122529.1"/>
    <property type="molecule type" value="Genomic_DNA"/>
</dbReference>
<feature type="transmembrane region" description="Helical" evidence="10">
    <location>
        <begin position="304"/>
        <end position="327"/>
    </location>
</feature>
<dbReference type="PRINTS" id="PR01755">
    <property type="entry name" value="SECFTRNLCASE"/>
</dbReference>
<evidence type="ECO:0000256" key="8">
    <source>
        <dbReference type="ARBA" id="ARBA00023010"/>
    </source>
</evidence>
<keyword evidence="9 10" id="KW-0472">Membrane</keyword>
<evidence type="ECO:0000313" key="13">
    <source>
        <dbReference type="Proteomes" id="UP000680365"/>
    </source>
</evidence>
<reference evidence="12 13" key="1">
    <citation type="journal article" date="2021" name="Nat. Commun.">
        <title>Reductive evolution and unique predatory mode in the CPR bacterium Vampirococcus lugosii.</title>
        <authorList>
            <person name="Moreira D."/>
            <person name="Zivanovic Y."/>
            <person name="Lopez-Archilla A.I."/>
            <person name="Iniesto M."/>
            <person name="Lopez-Garcia P."/>
        </authorList>
    </citation>
    <scope>NUCLEOTIDE SEQUENCE [LARGE SCALE GENOMIC DNA]</scope>
    <source>
        <strain evidence="12">Chiprana</strain>
    </source>
</reference>
<evidence type="ECO:0000256" key="9">
    <source>
        <dbReference type="ARBA" id="ARBA00023136"/>
    </source>
</evidence>
<keyword evidence="7 10" id="KW-1133">Transmembrane helix</keyword>
<feature type="domain" description="Protein export membrane protein SecD/SecF C-terminal" evidence="11">
    <location>
        <begin position="122"/>
        <end position="326"/>
    </location>
</feature>
<evidence type="ECO:0000256" key="3">
    <source>
        <dbReference type="ARBA" id="ARBA00022448"/>
    </source>
</evidence>
<evidence type="ECO:0000313" key="12">
    <source>
        <dbReference type="EMBL" id="MBS8122529.1"/>
    </source>
</evidence>
<keyword evidence="8" id="KW-0811">Translocation</keyword>
<evidence type="ECO:0000256" key="2">
    <source>
        <dbReference type="ARBA" id="ARBA00015792"/>
    </source>
</evidence>
<comment type="caution">
    <text evidence="12">The sequence shown here is derived from an EMBL/GenBank/DDBJ whole genome shotgun (WGS) entry which is preliminary data.</text>
</comment>
<dbReference type="NCBIfam" id="TIGR00966">
    <property type="entry name" value="transloc_SecF"/>
    <property type="match status" value="1"/>
</dbReference>
<keyword evidence="13" id="KW-1185">Reference proteome</keyword>
<organism evidence="12 13">
    <name type="scientific">Candidatus Vampirococcus lugosii</name>
    <dbReference type="NCBI Taxonomy" id="2789015"/>
    <lineage>
        <taxon>Bacteria</taxon>
        <taxon>Candidatus Absconditibacteriota</taxon>
        <taxon>Vampirococcus</taxon>
    </lineage>
</organism>
<evidence type="ECO:0000256" key="10">
    <source>
        <dbReference type="SAM" id="Phobius"/>
    </source>
</evidence>